<keyword evidence="7" id="KW-1185">Reference proteome</keyword>
<organism evidence="6 7">
    <name type="scientific">Rhizobium giardinii</name>
    <dbReference type="NCBI Taxonomy" id="56731"/>
    <lineage>
        <taxon>Bacteria</taxon>
        <taxon>Pseudomonadati</taxon>
        <taxon>Pseudomonadota</taxon>
        <taxon>Alphaproteobacteria</taxon>
        <taxon>Hyphomicrobiales</taxon>
        <taxon>Rhizobiaceae</taxon>
        <taxon>Rhizobium/Agrobacterium group</taxon>
        <taxon>Rhizobium</taxon>
    </lineage>
</organism>
<dbReference type="Gene3D" id="3.40.50.360">
    <property type="match status" value="1"/>
</dbReference>
<keyword evidence="4 6" id="KW-0560">Oxidoreductase</keyword>
<dbReference type="RefSeq" id="WP_018325776.1">
    <property type="nucleotide sequence ID" value="NZ_JACHBK010000010.1"/>
</dbReference>
<comment type="similarity">
    <text evidence="1">Belongs to the SsuE family.</text>
</comment>
<evidence type="ECO:0000256" key="3">
    <source>
        <dbReference type="ARBA" id="ARBA00022643"/>
    </source>
</evidence>
<feature type="domain" description="NADPH-dependent FMN reductase-like" evidence="5">
    <location>
        <begin position="5"/>
        <end position="147"/>
    </location>
</feature>
<sequence>MTGPTILGLSGNVKRPSRTASLVDAVVSSAAERLGASGRLIELVDAAPVLFRALRADQLDAEGRAIIDAVEAADVLVVGSPVYRASYTGALKHLFDLVDYRALTGKHVILVATGGTPLHGLMTEHQLRPLFGFFNALTLPTAIYATEADFTDYDISNTAVHERINRAVLELTQVRPTADQSAVAGGAGHRVALVAASA</sequence>
<dbReference type="EMBL" id="JACHBK010000010">
    <property type="protein sequence ID" value="MBB5537644.1"/>
    <property type="molecule type" value="Genomic_DNA"/>
</dbReference>
<gene>
    <name evidence="6" type="ORF">GGD55_004364</name>
</gene>
<keyword evidence="3" id="KW-0288">FMN</keyword>
<evidence type="ECO:0000256" key="4">
    <source>
        <dbReference type="ARBA" id="ARBA00023002"/>
    </source>
</evidence>
<dbReference type="AlphaFoldDB" id="A0A7W8UE03"/>
<dbReference type="InterPro" id="IPR019912">
    <property type="entry name" value="FMN_Rdtase_MsuE-like"/>
</dbReference>
<evidence type="ECO:0000259" key="5">
    <source>
        <dbReference type="Pfam" id="PF03358"/>
    </source>
</evidence>
<protein>
    <submittedName>
        <fullName evidence="6">FMN reductase</fullName>
        <ecNumber evidence="6">1.5.1.38</ecNumber>
    </submittedName>
</protein>
<dbReference type="InterPro" id="IPR051814">
    <property type="entry name" value="NAD(P)H-dep_FMN_reductase"/>
</dbReference>
<dbReference type="EC" id="1.5.1.38" evidence="6"/>
<proteinExistence type="inferred from homology"/>
<comment type="caution">
    <text evidence="6">The sequence shown here is derived from an EMBL/GenBank/DDBJ whole genome shotgun (WGS) entry which is preliminary data.</text>
</comment>
<dbReference type="Pfam" id="PF03358">
    <property type="entry name" value="FMN_red"/>
    <property type="match status" value="1"/>
</dbReference>
<dbReference type="InterPro" id="IPR029039">
    <property type="entry name" value="Flavoprotein-like_sf"/>
</dbReference>
<dbReference type="Proteomes" id="UP000585507">
    <property type="component" value="Unassembled WGS sequence"/>
</dbReference>
<dbReference type="PANTHER" id="PTHR43408:SF2">
    <property type="entry name" value="FMN REDUCTASE (NADPH)"/>
    <property type="match status" value="1"/>
</dbReference>
<dbReference type="SUPFAM" id="SSF52218">
    <property type="entry name" value="Flavoproteins"/>
    <property type="match status" value="1"/>
</dbReference>
<evidence type="ECO:0000256" key="1">
    <source>
        <dbReference type="ARBA" id="ARBA00005990"/>
    </source>
</evidence>
<dbReference type="GO" id="GO:0052873">
    <property type="term" value="F:FMN reductase (NADPH) activity"/>
    <property type="evidence" value="ECO:0007669"/>
    <property type="project" value="UniProtKB-EC"/>
</dbReference>
<name>A0A7W8UE03_9HYPH</name>
<evidence type="ECO:0000256" key="2">
    <source>
        <dbReference type="ARBA" id="ARBA00022630"/>
    </source>
</evidence>
<dbReference type="NCBIfam" id="TIGR03566">
    <property type="entry name" value="FMN_reduc_MsuE"/>
    <property type="match status" value="1"/>
</dbReference>
<reference evidence="6 7" key="1">
    <citation type="submission" date="2020-08" db="EMBL/GenBank/DDBJ databases">
        <title>Genomic Encyclopedia of Type Strains, Phase IV (KMG-V): Genome sequencing to study the core and pangenomes of soil and plant-associated prokaryotes.</title>
        <authorList>
            <person name="Whitman W."/>
        </authorList>
    </citation>
    <scope>NUCLEOTIDE SEQUENCE [LARGE SCALE GENOMIC DNA]</scope>
    <source>
        <strain evidence="6 7">SEMIA 4084</strain>
    </source>
</reference>
<evidence type="ECO:0000313" key="6">
    <source>
        <dbReference type="EMBL" id="MBB5537644.1"/>
    </source>
</evidence>
<dbReference type="PANTHER" id="PTHR43408">
    <property type="entry name" value="FMN REDUCTASE (NADPH)"/>
    <property type="match status" value="1"/>
</dbReference>
<keyword evidence="2" id="KW-0285">Flavoprotein</keyword>
<dbReference type="InterPro" id="IPR005025">
    <property type="entry name" value="FMN_Rdtase-like_dom"/>
</dbReference>
<evidence type="ECO:0000313" key="7">
    <source>
        <dbReference type="Proteomes" id="UP000585507"/>
    </source>
</evidence>
<accession>A0A7W8UE03</accession>